<dbReference type="AlphaFoldDB" id="A0A3N1HR14"/>
<dbReference type="InterPro" id="IPR013216">
    <property type="entry name" value="Methyltransf_11"/>
</dbReference>
<evidence type="ECO:0000313" key="2">
    <source>
        <dbReference type="EMBL" id="ROP44866.1"/>
    </source>
</evidence>
<gene>
    <name evidence="2" type="ORF">EDC03_0996</name>
</gene>
<dbReference type="SUPFAM" id="SSF53335">
    <property type="entry name" value="S-adenosyl-L-methionine-dependent methyltransferases"/>
    <property type="match status" value="1"/>
</dbReference>
<dbReference type="GO" id="GO:0032259">
    <property type="term" value="P:methylation"/>
    <property type="evidence" value="ECO:0007669"/>
    <property type="project" value="UniProtKB-KW"/>
</dbReference>
<evidence type="ECO:0000259" key="1">
    <source>
        <dbReference type="Pfam" id="PF08241"/>
    </source>
</evidence>
<dbReference type="PANTHER" id="PTHR43036">
    <property type="entry name" value="OSJNBB0011N17.9 PROTEIN"/>
    <property type="match status" value="1"/>
</dbReference>
<keyword evidence="3" id="KW-1185">Reference proteome</keyword>
<proteinExistence type="predicted"/>
<organism evidence="2 3">
    <name type="scientific">Pseudokineococcus lusitanus</name>
    <dbReference type="NCBI Taxonomy" id="763993"/>
    <lineage>
        <taxon>Bacteria</taxon>
        <taxon>Bacillati</taxon>
        <taxon>Actinomycetota</taxon>
        <taxon>Actinomycetes</taxon>
        <taxon>Kineosporiales</taxon>
        <taxon>Kineosporiaceae</taxon>
        <taxon>Pseudokineococcus</taxon>
    </lineage>
</organism>
<sequence length="227" mass="24296">MTAAPEPFPSWFFDRDDPSPDGRFYAAPRLVTHIDGGAVAAVGDLYAELGVDGSAPRPDGRPRVVLDLMSSWVSHLRTAPGELVVLGMNAAELDANPVATRRVVQDLNVDPRLPLDDGTVDAVLCCVSVDYLVRPVEVLAEAARVLRPGGALVLTFSNRCFPTKAVHGWLALDDDGRCALVAEYVRRAGGFEEPDVHLRTPPGPERGGSYRGDPLYAVVARRDGAAA</sequence>
<keyword evidence="2" id="KW-0808">Transferase</keyword>
<dbReference type="InParanoid" id="A0A3N1HR14"/>
<dbReference type="CDD" id="cd02440">
    <property type="entry name" value="AdoMet_MTases"/>
    <property type="match status" value="1"/>
</dbReference>
<reference evidence="2 3" key="1">
    <citation type="journal article" date="2015" name="Stand. Genomic Sci.">
        <title>Genomic Encyclopedia of Bacterial and Archaeal Type Strains, Phase III: the genomes of soil and plant-associated and newly described type strains.</title>
        <authorList>
            <person name="Whitman W.B."/>
            <person name="Woyke T."/>
            <person name="Klenk H.P."/>
            <person name="Zhou Y."/>
            <person name="Lilburn T.G."/>
            <person name="Beck B.J."/>
            <person name="De Vos P."/>
            <person name="Vandamme P."/>
            <person name="Eisen J.A."/>
            <person name="Garrity G."/>
            <person name="Hugenholtz P."/>
            <person name="Kyrpides N.C."/>
        </authorList>
    </citation>
    <scope>NUCLEOTIDE SEQUENCE [LARGE SCALE GENOMIC DNA]</scope>
    <source>
        <strain evidence="2 3">CECT 7306</strain>
    </source>
</reference>
<dbReference type="Gene3D" id="3.40.50.150">
    <property type="entry name" value="Vaccinia Virus protein VP39"/>
    <property type="match status" value="1"/>
</dbReference>
<comment type="caution">
    <text evidence="2">The sequence shown here is derived from an EMBL/GenBank/DDBJ whole genome shotgun (WGS) entry which is preliminary data.</text>
</comment>
<keyword evidence="2" id="KW-0489">Methyltransferase</keyword>
<evidence type="ECO:0000313" key="3">
    <source>
        <dbReference type="Proteomes" id="UP000276232"/>
    </source>
</evidence>
<protein>
    <submittedName>
        <fullName evidence="2">Methyltransferase family protein</fullName>
    </submittedName>
</protein>
<feature type="domain" description="Methyltransferase type 11" evidence="1">
    <location>
        <begin position="103"/>
        <end position="154"/>
    </location>
</feature>
<dbReference type="PANTHER" id="PTHR43036:SF2">
    <property type="entry name" value="OS04G0481300 PROTEIN"/>
    <property type="match status" value="1"/>
</dbReference>
<dbReference type="EMBL" id="RJKN01000002">
    <property type="protein sequence ID" value="ROP44866.1"/>
    <property type="molecule type" value="Genomic_DNA"/>
</dbReference>
<dbReference type="InterPro" id="IPR029063">
    <property type="entry name" value="SAM-dependent_MTases_sf"/>
</dbReference>
<dbReference type="RefSeq" id="WP_123379088.1">
    <property type="nucleotide sequence ID" value="NZ_RJKN01000002.1"/>
</dbReference>
<dbReference type="Pfam" id="PF08241">
    <property type="entry name" value="Methyltransf_11"/>
    <property type="match status" value="1"/>
</dbReference>
<dbReference type="Proteomes" id="UP000276232">
    <property type="component" value="Unassembled WGS sequence"/>
</dbReference>
<accession>A0A3N1HR14</accession>
<dbReference type="GO" id="GO:0008757">
    <property type="term" value="F:S-adenosylmethionine-dependent methyltransferase activity"/>
    <property type="evidence" value="ECO:0007669"/>
    <property type="project" value="InterPro"/>
</dbReference>
<dbReference type="OrthoDB" id="3818442at2"/>
<name>A0A3N1HR14_9ACTN</name>